<sequence>MKRLITLILTFIYMGTVTGAPVQLHYCMGKLVEWQLGSSEKERCGKCGMKKVPAGTGIAKKQCCEDQFKELKLKKDQRLPASASQLVFTPVALIPAYVSVMPAAPVTSLATAFPVTTGPPPAADVPVFLLHCNFRI</sequence>
<dbReference type="RefSeq" id="WP_145717224.1">
    <property type="nucleotide sequence ID" value="NZ_BAAAFY010000004.1"/>
</dbReference>
<dbReference type="NCBIfam" id="NF047658">
    <property type="entry name" value="HYC_CC_PP"/>
    <property type="match status" value="1"/>
</dbReference>
<keyword evidence="2" id="KW-1185">Reference proteome</keyword>
<organism evidence="1 2">
    <name type="scientific">Chitinophaga japonensis</name>
    <name type="common">Flexibacter japonensis</name>
    <dbReference type="NCBI Taxonomy" id="104662"/>
    <lineage>
        <taxon>Bacteria</taxon>
        <taxon>Pseudomonadati</taxon>
        <taxon>Bacteroidota</taxon>
        <taxon>Chitinophagia</taxon>
        <taxon>Chitinophagales</taxon>
        <taxon>Chitinophagaceae</taxon>
        <taxon>Chitinophaga</taxon>
    </lineage>
</organism>
<dbReference type="Pfam" id="PF26622">
    <property type="entry name" value="DUF8199"/>
    <property type="match status" value="1"/>
</dbReference>
<gene>
    <name evidence="1" type="ORF">LX66_4258</name>
</gene>
<dbReference type="Proteomes" id="UP000316778">
    <property type="component" value="Unassembled WGS sequence"/>
</dbReference>
<dbReference type="AlphaFoldDB" id="A0A562T0E3"/>
<evidence type="ECO:0000313" key="1">
    <source>
        <dbReference type="EMBL" id="TWI86991.1"/>
    </source>
</evidence>
<dbReference type="InterPro" id="IPR058512">
    <property type="entry name" value="DUF8199"/>
</dbReference>
<protein>
    <submittedName>
        <fullName evidence="1">Uncharacterized protein</fullName>
    </submittedName>
</protein>
<proteinExistence type="predicted"/>
<name>A0A562T0E3_CHIJA</name>
<dbReference type="OrthoDB" id="676308at2"/>
<reference evidence="1 2" key="1">
    <citation type="journal article" date="2013" name="Stand. Genomic Sci.">
        <title>Genomic Encyclopedia of Type Strains, Phase I: The one thousand microbial genomes (KMG-I) project.</title>
        <authorList>
            <person name="Kyrpides N.C."/>
            <person name="Woyke T."/>
            <person name="Eisen J.A."/>
            <person name="Garrity G."/>
            <person name="Lilburn T.G."/>
            <person name="Beck B.J."/>
            <person name="Whitman W.B."/>
            <person name="Hugenholtz P."/>
            <person name="Klenk H.P."/>
        </authorList>
    </citation>
    <scope>NUCLEOTIDE SEQUENCE [LARGE SCALE GENOMIC DNA]</scope>
    <source>
        <strain evidence="1 2">DSM 13484</strain>
    </source>
</reference>
<evidence type="ECO:0000313" key="2">
    <source>
        <dbReference type="Proteomes" id="UP000316778"/>
    </source>
</evidence>
<dbReference type="EMBL" id="VLLG01000004">
    <property type="protein sequence ID" value="TWI86991.1"/>
    <property type="molecule type" value="Genomic_DNA"/>
</dbReference>
<comment type="caution">
    <text evidence="1">The sequence shown here is derived from an EMBL/GenBank/DDBJ whole genome shotgun (WGS) entry which is preliminary data.</text>
</comment>
<dbReference type="InterPro" id="IPR058060">
    <property type="entry name" value="HYC_CC_PP"/>
</dbReference>
<accession>A0A562T0E3</accession>